<organism evidence="2 3">
    <name type="scientific">Geobacter benzoatilyticus</name>
    <dbReference type="NCBI Taxonomy" id="2815309"/>
    <lineage>
        <taxon>Bacteria</taxon>
        <taxon>Pseudomonadati</taxon>
        <taxon>Thermodesulfobacteriota</taxon>
        <taxon>Desulfuromonadia</taxon>
        <taxon>Geobacterales</taxon>
        <taxon>Geobacteraceae</taxon>
        <taxon>Geobacter</taxon>
    </lineage>
</organism>
<dbReference type="Gene3D" id="3.30.2310.20">
    <property type="entry name" value="RelE-like"/>
    <property type="match status" value="1"/>
</dbReference>
<dbReference type="Proteomes" id="UP000663651">
    <property type="component" value="Chromosome"/>
</dbReference>
<accession>A0ABX7PZI7</accession>
<keyword evidence="3" id="KW-1185">Reference proteome</keyword>
<dbReference type="RefSeq" id="WP_207161828.1">
    <property type="nucleotide sequence ID" value="NZ_CP071382.1"/>
</dbReference>
<evidence type="ECO:0000313" key="2">
    <source>
        <dbReference type="EMBL" id="QSV44243.1"/>
    </source>
</evidence>
<reference evidence="2 3" key="1">
    <citation type="submission" date="2021-03" db="EMBL/GenBank/DDBJ databases">
        <title>Geobacter metallireducens gen. nov. sp. nov., a microorganism capable of coupling the complete oxidation of organic compounds to the reduction of iron and other metals.</title>
        <authorList>
            <person name="Li Y."/>
        </authorList>
    </citation>
    <scope>NUCLEOTIDE SEQUENCE [LARGE SCALE GENOMIC DNA]</scope>
    <source>
        <strain evidence="2 3">Jerry-YX</strain>
    </source>
</reference>
<dbReference type="Pfam" id="PF05016">
    <property type="entry name" value="ParE_toxin"/>
    <property type="match status" value="1"/>
</dbReference>
<protein>
    <submittedName>
        <fullName evidence="2">Type II toxin-antitoxin system RelE/ParE family toxin</fullName>
    </submittedName>
</protein>
<dbReference type="InterPro" id="IPR035093">
    <property type="entry name" value="RelE/ParE_toxin_dom_sf"/>
</dbReference>
<dbReference type="InterPro" id="IPR052747">
    <property type="entry name" value="TA_system_RelE_toxin"/>
</dbReference>
<sequence length="75" mass="9025">MKQLKKIGDRSIQERILTATRDLENFPACSNIKQLTNHQHAYRLRIGNWRVLFDVFEEVRIVSIQEVKKRDEHTY</sequence>
<dbReference type="PANTHER" id="PTHR38813:SF1">
    <property type="entry name" value="TOXIN RELE1-RELATED"/>
    <property type="match status" value="1"/>
</dbReference>
<dbReference type="PANTHER" id="PTHR38813">
    <property type="match status" value="1"/>
</dbReference>
<proteinExistence type="predicted"/>
<gene>
    <name evidence="2" type="ORF">JZM60_08560</name>
</gene>
<dbReference type="EMBL" id="CP071382">
    <property type="protein sequence ID" value="QSV44243.1"/>
    <property type="molecule type" value="Genomic_DNA"/>
</dbReference>
<evidence type="ECO:0000256" key="1">
    <source>
        <dbReference type="ARBA" id="ARBA00022649"/>
    </source>
</evidence>
<name>A0ABX7PZI7_9BACT</name>
<dbReference type="InterPro" id="IPR007712">
    <property type="entry name" value="RelE/ParE_toxin"/>
</dbReference>
<dbReference type="SUPFAM" id="SSF143011">
    <property type="entry name" value="RelE-like"/>
    <property type="match status" value="1"/>
</dbReference>
<evidence type="ECO:0000313" key="3">
    <source>
        <dbReference type="Proteomes" id="UP000663651"/>
    </source>
</evidence>
<keyword evidence="1" id="KW-1277">Toxin-antitoxin system</keyword>